<accession>A0A118JTG5</accession>
<dbReference type="Gramene" id="KVH90922">
    <property type="protein sequence ID" value="KVH90922"/>
    <property type="gene ID" value="Ccrd_007046"/>
</dbReference>
<reference evidence="1 2" key="1">
    <citation type="journal article" date="2016" name="Sci. Rep.">
        <title>The genome sequence of the outbreeding globe artichoke constructed de novo incorporating a phase-aware low-pass sequencing strategy of F1 progeny.</title>
        <authorList>
            <person name="Scaglione D."/>
            <person name="Reyes-Chin-Wo S."/>
            <person name="Acquadro A."/>
            <person name="Froenicke L."/>
            <person name="Portis E."/>
            <person name="Beitel C."/>
            <person name="Tirone M."/>
            <person name="Mauro R."/>
            <person name="Lo Monaco A."/>
            <person name="Mauromicale G."/>
            <person name="Faccioli P."/>
            <person name="Cattivelli L."/>
            <person name="Rieseberg L."/>
            <person name="Michelmore R."/>
            <person name="Lanteri S."/>
        </authorList>
    </citation>
    <scope>NUCLEOTIDE SEQUENCE [LARGE SCALE GENOMIC DNA]</scope>
    <source>
        <strain evidence="1">2C</strain>
    </source>
</reference>
<gene>
    <name evidence="1" type="ORF">Ccrd_007046</name>
</gene>
<keyword evidence="2" id="KW-1185">Reference proteome</keyword>
<dbReference type="EMBL" id="LEKV01005087">
    <property type="protein sequence ID" value="KVH90922.1"/>
    <property type="molecule type" value="Genomic_DNA"/>
</dbReference>
<protein>
    <submittedName>
        <fullName evidence="1">Uncharacterized protein</fullName>
    </submittedName>
</protein>
<dbReference type="AlphaFoldDB" id="A0A118JTG5"/>
<organism evidence="1 2">
    <name type="scientific">Cynara cardunculus var. scolymus</name>
    <name type="common">Globe artichoke</name>
    <name type="synonym">Cynara scolymus</name>
    <dbReference type="NCBI Taxonomy" id="59895"/>
    <lineage>
        <taxon>Eukaryota</taxon>
        <taxon>Viridiplantae</taxon>
        <taxon>Streptophyta</taxon>
        <taxon>Embryophyta</taxon>
        <taxon>Tracheophyta</taxon>
        <taxon>Spermatophyta</taxon>
        <taxon>Magnoliopsida</taxon>
        <taxon>eudicotyledons</taxon>
        <taxon>Gunneridae</taxon>
        <taxon>Pentapetalae</taxon>
        <taxon>asterids</taxon>
        <taxon>campanulids</taxon>
        <taxon>Asterales</taxon>
        <taxon>Asteraceae</taxon>
        <taxon>Carduoideae</taxon>
        <taxon>Cardueae</taxon>
        <taxon>Carduinae</taxon>
        <taxon>Cynara</taxon>
    </lineage>
</organism>
<dbReference type="Proteomes" id="UP000243975">
    <property type="component" value="Unassembled WGS sequence"/>
</dbReference>
<proteinExistence type="predicted"/>
<evidence type="ECO:0000313" key="2">
    <source>
        <dbReference type="Proteomes" id="UP000243975"/>
    </source>
</evidence>
<sequence length="58" mass="6626">FSPRNRLITWYVTFFGYGLGGRIRDSFVFPASGFDSFGIPVRLCCMLRVPLMNCRTSV</sequence>
<comment type="caution">
    <text evidence="1">The sequence shown here is derived from an EMBL/GenBank/DDBJ whole genome shotgun (WGS) entry which is preliminary data.</text>
</comment>
<name>A0A118JTG5_CYNCS</name>
<evidence type="ECO:0000313" key="1">
    <source>
        <dbReference type="EMBL" id="KVH90922.1"/>
    </source>
</evidence>
<feature type="non-terminal residue" evidence="1">
    <location>
        <position position="1"/>
    </location>
</feature>